<dbReference type="EMBL" id="CP136864">
    <property type="protein sequence ID" value="WOJ91979.1"/>
    <property type="molecule type" value="Genomic_DNA"/>
</dbReference>
<dbReference type="SUPFAM" id="SSF52833">
    <property type="entry name" value="Thioredoxin-like"/>
    <property type="match status" value="1"/>
</dbReference>
<dbReference type="GO" id="GO:0004601">
    <property type="term" value="F:peroxidase activity"/>
    <property type="evidence" value="ECO:0007669"/>
    <property type="project" value="UniProtKB-KW"/>
</dbReference>
<dbReference type="PRINTS" id="PR01011">
    <property type="entry name" value="GLUTPROXDASE"/>
</dbReference>
<dbReference type="PANTHER" id="PTHR11592">
    <property type="entry name" value="GLUTATHIONE PEROXIDASE"/>
    <property type="match status" value="1"/>
</dbReference>
<protein>
    <recommendedName>
        <fullName evidence="4">Glutathione peroxidase</fullName>
    </recommendedName>
</protein>
<dbReference type="PIRSF" id="PIRSF000303">
    <property type="entry name" value="Glutathion_perox"/>
    <property type="match status" value="1"/>
</dbReference>
<evidence type="ECO:0000256" key="1">
    <source>
        <dbReference type="ARBA" id="ARBA00006926"/>
    </source>
</evidence>
<evidence type="ECO:0000313" key="6">
    <source>
        <dbReference type="Proteomes" id="UP001626537"/>
    </source>
</evidence>
<dbReference type="InterPro" id="IPR029759">
    <property type="entry name" value="GPX_AS"/>
</dbReference>
<dbReference type="Pfam" id="PF00255">
    <property type="entry name" value="GSHPx"/>
    <property type="match status" value="1"/>
</dbReference>
<comment type="similarity">
    <text evidence="1 4">Belongs to the glutathione peroxidase family.</text>
</comment>
<accession>A0ABZ0HZI8</accession>
<dbReference type="PROSITE" id="PS00763">
    <property type="entry name" value="GLUTATHIONE_PEROXID_2"/>
    <property type="match status" value="1"/>
</dbReference>
<dbReference type="CDD" id="cd00340">
    <property type="entry name" value="GSH_Peroxidase"/>
    <property type="match status" value="1"/>
</dbReference>
<keyword evidence="3 4" id="KW-0560">Oxidoreductase</keyword>
<dbReference type="PROSITE" id="PS00460">
    <property type="entry name" value="GLUTATHIONE_PEROXID_1"/>
    <property type="match status" value="1"/>
</dbReference>
<gene>
    <name evidence="5" type="ORF">R0135_09280</name>
</gene>
<dbReference type="Proteomes" id="UP001626537">
    <property type="component" value="Chromosome"/>
</dbReference>
<evidence type="ECO:0000256" key="2">
    <source>
        <dbReference type="ARBA" id="ARBA00022559"/>
    </source>
</evidence>
<dbReference type="RefSeq" id="WP_407346545.1">
    <property type="nucleotide sequence ID" value="NZ_CP136864.1"/>
</dbReference>
<name>A0ABZ0HZI8_9GAMM</name>
<dbReference type="PANTHER" id="PTHR11592:SF78">
    <property type="entry name" value="GLUTATHIONE PEROXIDASE"/>
    <property type="match status" value="1"/>
</dbReference>
<dbReference type="InterPro" id="IPR029760">
    <property type="entry name" value="GPX_CS"/>
</dbReference>
<evidence type="ECO:0000256" key="3">
    <source>
        <dbReference type="ARBA" id="ARBA00023002"/>
    </source>
</evidence>
<evidence type="ECO:0000256" key="4">
    <source>
        <dbReference type="RuleBase" id="RU000499"/>
    </source>
</evidence>
<evidence type="ECO:0000313" key="5">
    <source>
        <dbReference type="EMBL" id="WOJ91979.1"/>
    </source>
</evidence>
<proteinExistence type="inferred from homology"/>
<sequence>MSDGIYGFAPRDSKGSETSLEDYRGQVLLIVNTASKCGFTPQFAGLESVYEEYKDQGFTILGFPCNQFGSQDPGSNDEIMEFCQLNYGVSFPMFGKIDVNGDDTDPLFKHLKQAAPGALGSQRIKWNFTKFLVNRAGDVVKRYAPTTKPEAIAADIKALL</sequence>
<dbReference type="PROSITE" id="PS51355">
    <property type="entry name" value="GLUTATHIONE_PEROXID_3"/>
    <property type="match status" value="1"/>
</dbReference>
<dbReference type="InterPro" id="IPR000889">
    <property type="entry name" value="Glutathione_peroxidase"/>
</dbReference>
<dbReference type="Gene3D" id="3.40.30.10">
    <property type="entry name" value="Glutaredoxin"/>
    <property type="match status" value="1"/>
</dbReference>
<reference evidence="5 6" key="1">
    <citation type="submission" date="2023-10" db="EMBL/GenBank/DDBJ databases">
        <title>Two novel species belonging to the OM43/NOR5 clade.</title>
        <authorList>
            <person name="Park M."/>
        </authorList>
    </citation>
    <scope>NUCLEOTIDE SEQUENCE [LARGE SCALE GENOMIC DNA]</scope>
    <source>
        <strain evidence="5 6">IMCC43200</strain>
    </source>
</reference>
<keyword evidence="2 4" id="KW-0575">Peroxidase</keyword>
<dbReference type="InterPro" id="IPR036249">
    <property type="entry name" value="Thioredoxin-like_sf"/>
</dbReference>
<organism evidence="5 6">
    <name type="scientific">Congregibacter variabilis</name>
    <dbReference type="NCBI Taxonomy" id="3081200"/>
    <lineage>
        <taxon>Bacteria</taxon>
        <taxon>Pseudomonadati</taxon>
        <taxon>Pseudomonadota</taxon>
        <taxon>Gammaproteobacteria</taxon>
        <taxon>Cellvibrionales</taxon>
        <taxon>Halieaceae</taxon>
        <taxon>Congregibacter</taxon>
    </lineage>
</organism>
<keyword evidence="6" id="KW-1185">Reference proteome</keyword>